<accession>A0A811U2B9</accession>
<gene>
    <name evidence="1" type="ORF">CCAP1982_LOCUS538</name>
</gene>
<organism evidence="1 2">
    <name type="scientific">Ceratitis capitata</name>
    <name type="common">Mediterranean fruit fly</name>
    <name type="synonym">Tephritis capitata</name>
    <dbReference type="NCBI Taxonomy" id="7213"/>
    <lineage>
        <taxon>Eukaryota</taxon>
        <taxon>Metazoa</taxon>
        <taxon>Ecdysozoa</taxon>
        <taxon>Arthropoda</taxon>
        <taxon>Hexapoda</taxon>
        <taxon>Insecta</taxon>
        <taxon>Pterygota</taxon>
        <taxon>Neoptera</taxon>
        <taxon>Endopterygota</taxon>
        <taxon>Diptera</taxon>
        <taxon>Brachycera</taxon>
        <taxon>Muscomorpha</taxon>
        <taxon>Tephritoidea</taxon>
        <taxon>Tephritidae</taxon>
        <taxon>Ceratitis</taxon>
        <taxon>Ceratitis</taxon>
    </lineage>
</organism>
<dbReference type="AlphaFoldDB" id="A0A811U2B9"/>
<protein>
    <submittedName>
        <fullName evidence="1">(Mediterranean fruit fly) hypothetical protein</fullName>
    </submittedName>
</protein>
<dbReference type="Proteomes" id="UP000606786">
    <property type="component" value="Unassembled WGS sequence"/>
</dbReference>
<name>A0A811U2B9_CERCA</name>
<evidence type="ECO:0000313" key="2">
    <source>
        <dbReference type="Proteomes" id="UP000606786"/>
    </source>
</evidence>
<comment type="caution">
    <text evidence="1">The sequence shown here is derived from an EMBL/GenBank/DDBJ whole genome shotgun (WGS) entry which is preliminary data.</text>
</comment>
<proteinExistence type="predicted"/>
<keyword evidence="2" id="KW-1185">Reference proteome</keyword>
<sequence>MTIKITNCLGESYVIMRDNSGATMGIQKCFQLRCAALRRPSLKGCACIDDAHIQTYIHYLHTLVLRPLIKLHLHLISSLRVVQNSTAINTSENRNGKYLFDAAVLQPEGLKR</sequence>
<reference evidence="1" key="1">
    <citation type="submission" date="2020-11" db="EMBL/GenBank/DDBJ databases">
        <authorList>
            <person name="Whitehead M."/>
        </authorList>
    </citation>
    <scope>NUCLEOTIDE SEQUENCE</scope>
    <source>
        <strain evidence="1">EGII</strain>
    </source>
</reference>
<dbReference type="EMBL" id="CAJHJT010000001">
    <property type="protein sequence ID" value="CAD6991623.1"/>
    <property type="molecule type" value="Genomic_DNA"/>
</dbReference>
<evidence type="ECO:0000313" key="1">
    <source>
        <dbReference type="EMBL" id="CAD6991623.1"/>
    </source>
</evidence>